<sequence>MTEFFFLRPAASIPLPSRHVQRRVSILPSNRIQPRLQLLPSSLSQLESTFSCCGTVDSDSLDPMCFIV</sequence>
<accession>A0AAV3P174</accession>
<protein>
    <submittedName>
        <fullName evidence="1">Uncharacterized protein</fullName>
    </submittedName>
</protein>
<proteinExistence type="predicted"/>
<evidence type="ECO:0000313" key="1">
    <source>
        <dbReference type="EMBL" id="GAA0144872.1"/>
    </source>
</evidence>
<reference evidence="1 2" key="1">
    <citation type="submission" date="2024-01" db="EMBL/GenBank/DDBJ databases">
        <title>The complete chloroplast genome sequence of Lithospermum erythrorhizon: insights into the phylogenetic relationship among Boraginaceae species and the maternal lineages of purple gromwells.</title>
        <authorList>
            <person name="Okada T."/>
            <person name="Watanabe K."/>
        </authorList>
    </citation>
    <scope>NUCLEOTIDE SEQUENCE [LARGE SCALE GENOMIC DNA]</scope>
</reference>
<keyword evidence="2" id="KW-1185">Reference proteome</keyword>
<evidence type="ECO:0000313" key="2">
    <source>
        <dbReference type="Proteomes" id="UP001454036"/>
    </source>
</evidence>
<comment type="caution">
    <text evidence="1">The sequence shown here is derived from an EMBL/GenBank/DDBJ whole genome shotgun (WGS) entry which is preliminary data.</text>
</comment>
<dbReference type="Proteomes" id="UP001454036">
    <property type="component" value="Unassembled WGS sequence"/>
</dbReference>
<organism evidence="1 2">
    <name type="scientific">Lithospermum erythrorhizon</name>
    <name type="common">Purple gromwell</name>
    <name type="synonym">Lithospermum officinale var. erythrorhizon</name>
    <dbReference type="NCBI Taxonomy" id="34254"/>
    <lineage>
        <taxon>Eukaryota</taxon>
        <taxon>Viridiplantae</taxon>
        <taxon>Streptophyta</taxon>
        <taxon>Embryophyta</taxon>
        <taxon>Tracheophyta</taxon>
        <taxon>Spermatophyta</taxon>
        <taxon>Magnoliopsida</taxon>
        <taxon>eudicotyledons</taxon>
        <taxon>Gunneridae</taxon>
        <taxon>Pentapetalae</taxon>
        <taxon>asterids</taxon>
        <taxon>lamiids</taxon>
        <taxon>Boraginales</taxon>
        <taxon>Boraginaceae</taxon>
        <taxon>Boraginoideae</taxon>
        <taxon>Lithospermeae</taxon>
        <taxon>Lithospermum</taxon>
    </lineage>
</organism>
<dbReference type="EMBL" id="BAABME010000708">
    <property type="protein sequence ID" value="GAA0144872.1"/>
    <property type="molecule type" value="Genomic_DNA"/>
</dbReference>
<name>A0AAV3P174_LITER</name>
<dbReference type="AlphaFoldDB" id="A0AAV3P174"/>
<gene>
    <name evidence="1" type="ORF">LIER_05201</name>
</gene>